<dbReference type="GO" id="GO:0004190">
    <property type="term" value="F:aspartic-type endopeptidase activity"/>
    <property type="evidence" value="ECO:0007669"/>
    <property type="project" value="InterPro"/>
</dbReference>
<dbReference type="InterPro" id="IPR000045">
    <property type="entry name" value="Prepilin_IV_endopep_pep"/>
</dbReference>
<evidence type="ECO:0000256" key="1">
    <source>
        <dbReference type="ARBA" id="ARBA00005801"/>
    </source>
</evidence>
<dbReference type="AlphaFoldDB" id="A0A9D2SPQ6"/>
<evidence type="ECO:0000256" key="2">
    <source>
        <dbReference type="SAM" id="Phobius"/>
    </source>
</evidence>
<dbReference type="InterPro" id="IPR050882">
    <property type="entry name" value="Prepilin_peptidase/N-MTase"/>
</dbReference>
<dbReference type="PANTHER" id="PTHR30487:SF0">
    <property type="entry name" value="PREPILIN LEADER PEPTIDASE_N-METHYLTRANSFERASE-RELATED"/>
    <property type="match status" value="1"/>
</dbReference>
<dbReference type="Proteomes" id="UP000823891">
    <property type="component" value="Unassembled WGS sequence"/>
</dbReference>
<reference evidence="4" key="2">
    <citation type="submission" date="2021-04" db="EMBL/GenBank/DDBJ databases">
        <authorList>
            <person name="Gilroy R."/>
        </authorList>
    </citation>
    <scope>NUCLEOTIDE SEQUENCE</scope>
    <source>
        <strain evidence="4">USAMLcec2-132</strain>
    </source>
</reference>
<sequence>MKTDFSDFTIYMIALGTLGAFRWLGEKSLTEALLMAAFFGLLYAAGQIDRKRGMLPDWCMGAAFLLGFCGLPFFEGILISDRILGSFAVSLPLFMICLLRPGAFGGGDVKLMAGCGFFLGAEAVWLSFLFAIFAAGGQALFLLFTGRAGRKTRFPLGPFLCAGMALVLVFGFP</sequence>
<feature type="transmembrane region" description="Helical" evidence="2">
    <location>
        <begin position="156"/>
        <end position="172"/>
    </location>
</feature>
<accession>A0A9D2SPQ6</accession>
<feature type="transmembrane region" description="Helical" evidence="2">
    <location>
        <begin position="83"/>
        <end position="103"/>
    </location>
</feature>
<keyword evidence="2" id="KW-1133">Transmembrane helix</keyword>
<dbReference type="GO" id="GO:0005886">
    <property type="term" value="C:plasma membrane"/>
    <property type="evidence" value="ECO:0007669"/>
    <property type="project" value="TreeGrafter"/>
</dbReference>
<feature type="domain" description="Prepilin type IV endopeptidase peptidase" evidence="3">
    <location>
        <begin position="37"/>
        <end position="136"/>
    </location>
</feature>
<dbReference type="EMBL" id="DWWS01000009">
    <property type="protein sequence ID" value="HJC22396.1"/>
    <property type="molecule type" value="Genomic_DNA"/>
</dbReference>
<reference evidence="4" key="1">
    <citation type="journal article" date="2021" name="PeerJ">
        <title>Extensive microbial diversity within the chicken gut microbiome revealed by metagenomics and culture.</title>
        <authorList>
            <person name="Gilroy R."/>
            <person name="Ravi A."/>
            <person name="Getino M."/>
            <person name="Pursley I."/>
            <person name="Horton D.L."/>
            <person name="Alikhan N.F."/>
            <person name="Baker D."/>
            <person name="Gharbi K."/>
            <person name="Hall N."/>
            <person name="Watson M."/>
            <person name="Adriaenssens E.M."/>
            <person name="Foster-Nyarko E."/>
            <person name="Jarju S."/>
            <person name="Secka A."/>
            <person name="Antonio M."/>
            <person name="Oren A."/>
            <person name="Chaudhuri R.R."/>
            <person name="La Ragione R."/>
            <person name="Hildebrand F."/>
            <person name="Pallen M.J."/>
        </authorList>
    </citation>
    <scope>NUCLEOTIDE SEQUENCE</scope>
    <source>
        <strain evidence="4">USAMLcec2-132</strain>
    </source>
</reference>
<gene>
    <name evidence="4" type="ORF">H9761_01665</name>
</gene>
<feature type="transmembrane region" description="Helical" evidence="2">
    <location>
        <begin position="123"/>
        <end position="144"/>
    </location>
</feature>
<name>A0A9D2SPQ6_9FIRM</name>
<keyword evidence="2" id="KW-0472">Membrane</keyword>
<organism evidence="4 5">
    <name type="scientific">Candidatus Eisenbergiella merdavium</name>
    <dbReference type="NCBI Taxonomy" id="2838551"/>
    <lineage>
        <taxon>Bacteria</taxon>
        <taxon>Bacillati</taxon>
        <taxon>Bacillota</taxon>
        <taxon>Clostridia</taxon>
        <taxon>Lachnospirales</taxon>
        <taxon>Lachnospiraceae</taxon>
        <taxon>Eisenbergiella</taxon>
    </lineage>
</organism>
<dbReference type="Gene3D" id="1.20.120.1220">
    <property type="match status" value="1"/>
</dbReference>
<dbReference type="Pfam" id="PF01478">
    <property type="entry name" value="Peptidase_A24"/>
    <property type="match status" value="1"/>
</dbReference>
<dbReference type="PANTHER" id="PTHR30487">
    <property type="entry name" value="TYPE 4 PREPILIN-LIKE PROTEINS LEADER PEPTIDE-PROCESSING ENZYME"/>
    <property type="match status" value="1"/>
</dbReference>
<evidence type="ECO:0000313" key="5">
    <source>
        <dbReference type="Proteomes" id="UP000823891"/>
    </source>
</evidence>
<comment type="caution">
    <text evidence="4">The sequence shown here is derived from an EMBL/GenBank/DDBJ whole genome shotgun (WGS) entry which is preliminary data.</text>
</comment>
<dbReference type="GO" id="GO:0006465">
    <property type="term" value="P:signal peptide processing"/>
    <property type="evidence" value="ECO:0007669"/>
    <property type="project" value="TreeGrafter"/>
</dbReference>
<feature type="transmembrane region" description="Helical" evidence="2">
    <location>
        <begin position="54"/>
        <end position="74"/>
    </location>
</feature>
<feature type="transmembrane region" description="Helical" evidence="2">
    <location>
        <begin position="32"/>
        <end position="48"/>
    </location>
</feature>
<comment type="similarity">
    <text evidence="1">Belongs to the peptidase A24 family.</text>
</comment>
<proteinExistence type="inferred from homology"/>
<evidence type="ECO:0000259" key="3">
    <source>
        <dbReference type="Pfam" id="PF01478"/>
    </source>
</evidence>
<evidence type="ECO:0000313" key="4">
    <source>
        <dbReference type="EMBL" id="HJC22396.1"/>
    </source>
</evidence>
<feature type="transmembrane region" description="Helical" evidence="2">
    <location>
        <begin position="6"/>
        <end position="25"/>
    </location>
</feature>
<protein>
    <submittedName>
        <fullName evidence="4">A24 family peptidase</fullName>
    </submittedName>
</protein>
<keyword evidence="2" id="KW-0812">Transmembrane</keyword>